<accession>A0A0F9CKW7</accession>
<evidence type="ECO:0000313" key="1">
    <source>
        <dbReference type="EMBL" id="KKL06336.1"/>
    </source>
</evidence>
<gene>
    <name evidence="1" type="ORF">LCGC14_2597040</name>
</gene>
<dbReference type="AlphaFoldDB" id="A0A0F9CKW7"/>
<sequence>MAGAKRKCKAEVRRVIMRRLAAIGVFAAAAFLTTAPAQAAVVQSMDIKVKVAKGDKNKKTGGATLRTTFKISDETGAKPPPLTHTTIRFPKGGKMNSKLFKKCKLANLKTKGPTKGCPKQSLIGKGTGHGDARPFIADIRGEVKLFNGESKGSNPTLLIWALPEIGPIIYSLAEFRDDPAGPYGVRMINRTPRNIIPLNPQPPMIYLSLRLGAKITKTKRVRVGRRGSRRTVKRRVTYNYLENPSKCSGSWKWRLDVEYENGEKLQPTDTVRCRK</sequence>
<dbReference type="EMBL" id="LAZR01043750">
    <property type="protein sequence ID" value="KKL06336.1"/>
    <property type="molecule type" value="Genomic_DNA"/>
</dbReference>
<name>A0A0F9CKW7_9ZZZZ</name>
<comment type="caution">
    <text evidence="1">The sequence shown here is derived from an EMBL/GenBank/DDBJ whole genome shotgun (WGS) entry which is preliminary data.</text>
</comment>
<organism evidence="1">
    <name type="scientific">marine sediment metagenome</name>
    <dbReference type="NCBI Taxonomy" id="412755"/>
    <lineage>
        <taxon>unclassified sequences</taxon>
        <taxon>metagenomes</taxon>
        <taxon>ecological metagenomes</taxon>
    </lineage>
</organism>
<reference evidence="1" key="1">
    <citation type="journal article" date="2015" name="Nature">
        <title>Complex archaea that bridge the gap between prokaryotes and eukaryotes.</title>
        <authorList>
            <person name="Spang A."/>
            <person name="Saw J.H."/>
            <person name="Jorgensen S.L."/>
            <person name="Zaremba-Niedzwiedzka K."/>
            <person name="Martijn J."/>
            <person name="Lind A.E."/>
            <person name="van Eijk R."/>
            <person name="Schleper C."/>
            <person name="Guy L."/>
            <person name="Ettema T.J."/>
        </authorList>
    </citation>
    <scope>NUCLEOTIDE SEQUENCE</scope>
</reference>
<proteinExistence type="predicted"/>
<protein>
    <submittedName>
        <fullName evidence="1">Uncharacterized protein</fullName>
    </submittedName>
</protein>